<name>A0A3S2X2W4_9SPHN</name>
<dbReference type="AlphaFoldDB" id="A0A3S2X2W4"/>
<keyword evidence="3" id="KW-1185">Reference proteome</keyword>
<comment type="caution">
    <text evidence="2">The sequence shown here is derived from an EMBL/GenBank/DDBJ whole genome shotgun (WGS) entry which is preliminary data.</text>
</comment>
<sequence>MSSLSISSNAHHSPRADMNQRIASAVTSGSISEEDASAFSTALDSIDASLSDSASSGTGNRLSPSDMKTRVDSLIDEQVSNGTLTEDQASELEALFAQGPGGASGSGSSGSEAASSDASTSTDSTSTIDALEAWGAAGMQGPMGPPPPPPPSDSDGDSDDSVSATSSSSSSTASSSSTSGTSGSTAADEMASLLAALKKLREGLAKNNGTYSVSDSAAATATSQSASTNGLIIDQMA</sequence>
<dbReference type="OrthoDB" id="7585528at2"/>
<feature type="region of interest" description="Disordered" evidence="1">
    <location>
        <begin position="49"/>
        <end position="187"/>
    </location>
</feature>
<feature type="region of interest" description="Disordered" evidence="1">
    <location>
        <begin position="208"/>
        <end position="237"/>
    </location>
</feature>
<protein>
    <submittedName>
        <fullName evidence="2">Uncharacterized protein</fullName>
    </submittedName>
</protein>
<dbReference type="EMBL" id="SACO01000009">
    <property type="protein sequence ID" value="RVU04329.1"/>
    <property type="molecule type" value="Genomic_DNA"/>
</dbReference>
<feature type="compositionally biased region" description="Polar residues" evidence="1">
    <location>
        <begin position="21"/>
        <end position="31"/>
    </location>
</feature>
<dbReference type="RefSeq" id="WP_127710050.1">
    <property type="nucleotide sequence ID" value="NZ_SACO01000009.1"/>
</dbReference>
<feature type="compositionally biased region" description="Polar residues" evidence="1">
    <location>
        <begin position="78"/>
        <end position="87"/>
    </location>
</feature>
<gene>
    <name evidence="2" type="ORF">EOE18_12665</name>
</gene>
<evidence type="ECO:0000256" key="1">
    <source>
        <dbReference type="SAM" id="MobiDB-lite"/>
    </source>
</evidence>
<feature type="compositionally biased region" description="Low complexity" evidence="1">
    <location>
        <begin position="109"/>
        <end position="127"/>
    </location>
</feature>
<reference evidence="2 3" key="1">
    <citation type="submission" date="2019-01" db="EMBL/GenBank/DDBJ databases">
        <authorList>
            <person name="Chen W.-M."/>
        </authorList>
    </citation>
    <scope>NUCLEOTIDE SEQUENCE [LARGE SCALE GENOMIC DNA]</scope>
    <source>
        <strain evidence="2 3">FSY-9</strain>
    </source>
</reference>
<feature type="compositionally biased region" description="Low complexity" evidence="1">
    <location>
        <begin position="210"/>
        <end position="228"/>
    </location>
</feature>
<feature type="compositionally biased region" description="Low complexity" evidence="1">
    <location>
        <begin position="1"/>
        <end position="11"/>
    </location>
</feature>
<feature type="compositionally biased region" description="Pro residues" evidence="1">
    <location>
        <begin position="143"/>
        <end position="152"/>
    </location>
</feature>
<organism evidence="2 3">
    <name type="scientific">Novosphingobium umbonatum</name>
    <dbReference type="NCBI Taxonomy" id="1908524"/>
    <lineage>
        <taxon>Bacteria</taxon>
        <taxon>Pseudomonadati</taxon>
        <taxon>Pseudomonadota</taxon>
        <taxon>Alphaproteobacteria</taxon>
        <taxon>Sphingomonadales</taxon>
        <taxon>Sphingomonadaceae</taxon>
        <taxon>Novosphingobium</taxon>
    </lineage>
</organism>
<proteinExistence type="predicted"/>
<evidence type="ECO:0000313" key="2">
    <source>
        <dbReference type="EMBL" id="RVU04329.1"/>
    </source>
</evidence>
<accession>A0A3S2X2W4</accession>
<dbReference type="Proteomes" id="UP000282837">
    <property type="component" value="Unassembled WGS sequence"/>
</dbReference>
<feature type="region of interest" description="Disordered" evidence="1">
    <location>
        <begin position="1"/>
        <end position="35"/>
    </location>
</feature>
<evidence type="ECO:0000313" key="3">
    <source>
        <dbReference type="Proteomes" id="UP000282837"/>
    </source>
</evidence>
<feature type="compositionally biased region" description="Gly residues" evidence="1">
    <location>
        <begin position="99"/>
        <end position="108"/>
    </location>
</feature>
<feature type="compositionally biased region" description="Low complexity" evidence="1">
    <location>
        <begin position="161"/>
        <end position="187"/>
    </location>
</feature>
<feature type="compositionally biased region" description="Low complexity" evidence="1">
    <location>
        <begin position="49"/>
        <end position="59"/>
    </location>
</feature>